<comment type="caution">
    <text evidence="1">The sequence shown here is derived from an EMBL/GenBank/DDBJ whole genome shotgun (WGS) entry which is preliminary data.</text>
</comment>
<organism evidence="1 2">
    <name type="scientific">Caenorhabditis auriculariae</name>
    <dbReference type="NCBI Taxonomy" id="2777116"/>
    <lineage>
        <taxon>Eukaryota</taxon>
        <taxon>Metazoa</taxon>
        <taxon>Ecdysozoa</taxon>
        <taxon>Nematoda</taxon>
        <taxon>Chromadorea</taxon>
        <taxon>Rhabditida</taxon>
        <taxon>Rhabditina</taxon>
        <taxon>Rhabditomorpha</taxon>
        <taxon>Rhabditoidea</taxon>
        <taxon>Rhabditidae</taxon>
        <taxon>Peloderinae</taxon>
        <taxon>Caenorhabditis</taxon>
    </lineage>
</organism>
<proteinExistence type="predicted"/>
<evidence type="ECO:0000313" key="1">
    <source>
        <dbReference type="EMBL" id="CAD6185360.1"/>
    </source>
</evidence>
<name>A0A8S1GVD5_9PELO</name>
<dbReference type="Proteomes" id="UP000835052">
    <property type="component" value="Unassembled WGS sequence"/>
</dbReference>
<protein>
    <submittedName>
        <fullName evidence="1">Uncharacterized protein</fullName>
    </submittedName>
</protein>
<reference evidence="1" key="1">
    <citation type="submission" date="2020-10" db="EMBL/GenBank/DDBJ databases">
        <authorList>
            <person name="Kikuchi T."/>
        </authorList>
    </citation>
    <scope>NUCLEOTIDE SEQUENCE</scope>
    <source>
        <strain evidence="1">NKZ352</strain>
    </source>
</reference>
<accession>A0A8S1GVD5</accession>
<gene>
    <name evidence="1" type="ORF">CAUJ_LOCUS1279</name>
</gene>
<keyword evidence="2" id="KW-1185">Reference proteome</keyword>
<evidence type="ECO:0000313" key="2">
    <source>
        <dbReference type="Proteomes" id="UP000835052"/>
    </source>
</evidence>
<dbReference type="EMBL" id="CAJGYM010000002">
    <property type="protein sequence ID" value="CAD6185360.1"/>
    <property type="molecule type" value="Genomic_DNA"/>
</dbReference>
<sequence>MRVQINPIIKLYPKNYRNNKEFDALCGCWFGPQVADGPGASLKGLRDNSGIVFEEPFDVHEVIDTVFSTTLLELKSFLKKKNLVIKKLAEVTTFLCGELMLNNGKMNQDVFGLNLNSLNL</sequence>
<dbReference type="AlphaFoldDB" id="A0A8S1GVD5"/>